<evidence type="ECO:0000313" key="6">
    <source>
        <dbReference type="EnsemblMetazoa" id="AALB003997-PA"/>
    </source>
</evidence>
<dbReference type="GO" id="GO:0000828">
    <property type="term" value="F:inositol hexakisphosphate kinase activity"/>
    <property type="evidence" value="ECO:0007669"/>
    <property type="project" value="TreeGrafter"/>
</dbReference>
<dbReference type="VEuPathDB" id="VectorBase:AALB003997"/>
<feature type="compositionally biased region" description="Acidic residues" evidence="5">
    <location>
        <begin position="666"/>
        <end position="686"/>
    </location>
</feature>
<dbReference type="GO" id="GO:0046854">
    <property type="term" value="P:phosphatidylinositol phosphate biosynthetic process"/>
    <property type="evidence" value="ECO:0007669"/>
    <property type="project" value="TreeGrafter"/>
</dbReference>
<dbReference type="STRING" id="7167.A0A182FBW3"/>
<organism evidence="6 7">
    <name type="scientific">Anopheles albimanus</name>
    <name type="common">New world malaria mosquito</name>
    <dbReference type="NCBI Taxonomy" id="7167"/>
    <lineage>
        <taxon>Eukaryota</taxon>
        <taxon>Metazoa</taxon>
        <taxon>Ecdysozoa</taxon>
        <taxon>Arthropoda</taxon>
        <taxon>Hexapoda</taxon>
        <taxon>Insecta</taxon>
        <taxon>Pterygota</taxon>
        <taxon>Neoptera</taxon>
        <taxon>Endopterygota</taxon>
        <taxon>Diptera</taxon>
        <taxon>Nematocera</taxon>
        <taxon>Culicoidea</taxon>
        <taxon>Culicidae</taxon>
        <taxon>Anophelinae</taxon>
        <taxon>Anopheles</taxon>
    </lineage>
</organism>
<feature type="region of interest" description="Disordered" evidence="5">
    <location>
        <begin position="635"/>
        <end position="731"/>
    </location>
</feature>
<dbReference type="PANTHER" id="PTHR12400">
    <property type="entry name" value="INOSITOL POLYPHOSPHATE KINASE"/>
    <property type="match status" value="1"/>
</dbReference>
<dbReference type="Proteomes" id="UP000069272">
    <property type="component" value="Chromosome 3R"/>
</dbReference>
<protein>
    <recommendedName>
        <fullName evidence="4">Kinase</fullName>
        <ecNumber evidence="4">2.7.-.-</ecNumber>
    </recommendedName>
</protein>
<feature type="region of interest" description="Disordered" evidence="5">
    <location>
        <begin position="461"/>
        <end position="515"/>
    </location>
</feature>
<dbReference type="SUPFAM" id="SSF56104">
    <property type="entry name" value="SAICAR synthase-like"/>
    <property type="match status" value="1"/>
</dbReference>
<evidence type="ECO:0000256" key="4">
    <source>
        <dbReference type="RuleBase" id="RU363090"/>
    </source>
</evidence>
<feature type="region of interest" description="Disordered" evidence="5">
    <location>
        <begin position="102"/>
        <end position="123"/>
    </location>
</feature>
<proteinExistence type="inferred from homology"/>
<keyword evidence="7" id="KW-1185">Reference proteome</keyword>
<dbReference type="InterPro" id="IPR038286">
    <property type="entry name" value="IPK_sf"/>
</dbReference>
<evidence type="ECO:0000256" key="3">
    <source>
        <dbReference type="ARBA" id="ARBA00022777"/>
    </source>
</evidence>
<dbReference type="Pfam" id="PF03770">
    <property type="entry name" value="IPK"/>
    <property type="match status" value="2"/>
</dbReference>
<evidence type="ECO:0000256" key="2">
    <source>
        <dbReference type="ARBA" id="ARBA00022679"/>
    </source>
</evidence>
<accession>A0A182FBW3</accession>
<dbReference type="GO" id="GO:0005737">
    <property type="term" value="C:cytoplasm"/>
    <property type="evidence" value="ECO:0007669"/>
    <property type="project" value="TreeGrafter"/>
</dbReference>
<keyword evidence="3 4" id="KW-0418">Kinase</keyword>
<reference evidence="6" key="2">
    <citation type="submission" date="2022-08" db="UniProtKB">
        <authorList>
            <consortium name="EnsemblMetazoa"/>
        </authorList>
    </citation>
    <scope>IDENTIFICATION</scope>
    <source>
        <strain evidence="6">STECLA/ALBI9_A</strain>
    </source>
</reference>
<dbReference type="InterPro" id="IPR005522">
    <property type="entry name" value="IPK"/>
</dbReference>
<keyword evidence="2 4" id="KW-0808">Transferase</keyword>
<dbReference type="GO" id="GO:0032958">
    <property type="term" value="P:inositol phosphate biosynthetic process"/>
    <property type="evidence" value="ECO:0007669"/>
    <property type="project" value="InterPro"/>
</dbReference>
<evidence type="ECO:0000256" key="1">
    <source>
        <dbReference type="ARBA" id="ARBA00007374"/>
    </source>
</evidence>
<feature type="region of interest" description="Disordered" evidence="5">
    <location>
        <begin position="39"/>
        <end position="61"/>
    </location>
</feature>
<evidence type="ECO:0000313" key="7">
    <source>
        <dbReference type="Proteomes" id="UP000069272"/>
    </source>
</evidence>
<evidence type="ECO:0000256" key="5">
    <source>
        <dbReference type="SAM" id="MobiDB-lite"/>
    </source>
</evidence>
<comment type="similarity">
    <text evidence="1 4">Belongs to the inositol phosphokinase (IPK) family.</text>
</comment>
<feature type="compositionally biased region" description="Gly residues" evidence="5">
    <location>
        <begin position="718"/>
        <end position="729"/>
    </location>
</feature>
<feature type="compositionally biased region" description="Gly residues" evidence="5">
    <location>
        <begin position="642"/>
        <end position="655"/>
    </location>
</feature>
<dbReference type="PANTHER" id="PTHR12400:SF21">
    <property type="entry name" value="KINASE"/>
    <property type="match status" value="1"/>
</dbReference>
<dbReference type="EC" id="2.7.-.-" evidence="4"/>
<dbReference type="AlphaFoldDB" id="A0A182FBW3"/>
<name>A0A182FBW3_ANOAL</name>
<reference evidence="6 7" key="1">
    <citation type="journal article" date="2017" name="G3 (Bethesda)">
        <title>The Physical Genome Mapping of Anopheles albimanus Corrected Scaffold Misassemblies and Identified Interarm Rearrangements in Genus Anopheles.</title>
        <authorList>
            <person name="Artemov G.N."/>
            <person name="Peery A.N."/>
            <person name="Jiang X."/>
            <person name="Tu Z."/>
            <person name="Stegniy V.N."/>
            <person name="Sharakhova M.V."/>
            <person name="Sharakhov I.V."/>
        </authorList>
    </citation>
    <scope>NUCLEOTIDE SEQUENCE [LARGE SCALE GENOMIC DNA]</scope>
    <source>
        <strain evidence="6 7">ALBI9_A</strain>
    </source>
</reference>
<dbReference type="GO" id="GO:0005634">
    <property type="term" value="C:nucleus"/>
    <property type="evidence" value="ECO:0007669"/>
    <property type="project" value="TreeGrafter"/>
</dbReference>
<feature type="compositionally biased region" description="Basic residues" evidence="5">
    <location>
        <begin position="102"/>
        <end position="115"/>
    </location>
</feature>
<dbReference type="VEuPathDB" id="VectorBase:AALB20_033901"/>
<dbReference type="Gene3D" id="3.30.470.160">
    <property type="entry name" value="Inositol polyphosphate kinase"/>
    <property type="match status" value="2"/>
</dbReference>
<sequence length="860" mass="93701">MVYFLGDWGMGDIERTAAQHVSTTLQQLNFHNYNKVQQQQQSLLSGRSTNPGSGKEEQQQQQQLIQGGYHQISDQHLLHSAHLQLQDEKDTQHLQYHSLHNLHHHHHHQPQHQHHQLHDTESDEDEIALYPLNNQVGGHTRLLLLNQSTVIKPLNLRELEFYQNIPSDIQQFVPKYRGVMQATTMGGSKLEKRYSPSFRDETVRKTAASKRKREEVLRMKIHKNGIPSEVLKSIAQIDNSNKQYFLMLENITSSYRQPCILDLKMGTRQHGDDASAEKRSKQMAKCAASTSASLGVRLCGMQVYQADLDHYLKRDKYWGRELNEEGFKGALQSFFHNGYRLRVKVIAKVLDKLEQLRRVIEKQSSYRFYSCSLLIVYEGYEDPVTMTDSTNPSDACDYHPLEAESNSCCYDADASNSSIEQFLLSSSNEESPLPATTFGHHPRIPSTVPTITSTSFHGEHFRRQPRTGADGGGHASGESETDNRQREAKVPFVPISEETIYPGATDGSSSPSDDAIAAHHHHALSSSGSGALIGAACHNQTLHSSSPHSMDSWMNYSSNSNSSSDDYATAFGVTGLPIGKQQSDAKVRTSDLDADGAGLFSTSSITCHNNNMMTAIDSRRTFGEALTSSALTLNKDMRDGVDGGAGAASQTGGGCQHDNSDAGYHEDEEVDDEDEEEGEVDDEEDERQLLRQKHSSGSTGSKRPRGKDSSNTGSCIVVGGGGGGGGGVGNTRKLASNGLPVDSGSTGLRMGSGVGGVSGSALTASTTAAIPLRRKLSSKSKSSSLGGADFGNGASSATTTVGMADVRMIDFAHTTFEIKNGGISLCGNTNVKVHHGPDSGFLRGLDSLKHILTEICDECY</sequence>
<dbReference type="EnsemblMetazoa" id="AALB003997-RA">
    <property type="protein sequence ID" value="AALB003997-PA"/>
    <property type="gene ID" value="AALB003997"/>
</dbReference>